<evidence type="ECO:0000256" key="1">
    <source>
        <dbReference type="SAM" id="MobiDB-lite"/>
    </source>
</evidence>
<protein>
    <recommendedName>
        <fullName evidence="4">DUF533 domain-containing protein</fullName>
    </recommendedName>
</protein>
<evidence type="ECO:0008006" key="4">
    <source>
        <dbReference type="Google" id="ProtNLM"/>
    </source>
</evidence>
<accession>A0ABS3KU06</accession>
<evidence type="ECO:0000313" key="3">
    <source>
        <dbReference type="Proteomes" id="UP001518989"/>
    </source>
</evidence>
<dbReference type="Pfam" id="PF04391">
    <property type="entry name" value="DUF533"/>
    <property type="match status" value="1"/>
</dbReference>
<sequence>MPPAAPHTSPGFLQRLLGGGRDRDGESTLLERQALQLDAAPPMEPAPRRRPLAHPPQRLLQEQVAAKLLHAWMQNRHQTLFPLTLNLRNLPPPHRLLLVRGLAASSAMAGTATAPLATLLPGIGGEAPEQAALAEALRAPTPLAPLLAELRDAGLGAHAYTAALLAVGPAAPATGQAWLDYLAACFALPAETTTDLRRRSGQRRVRPRAR</sequence>
<dbReference type="EMBL" id="JACTNG010000011">
    <property type="protein sequence ID" value="MBO1080964.1"/>
    <property type="molecule type" value="Genomic_DNA"/>
</dbReference>
<dbReference type="Proteomes" id="UP001518989">
    <property type="component" value="Unassembled WGS sequence"/>
</dbReference>
<evidence type="ECO:0000313" key="2">
    <source>
        <dbReference type="EMBL" id="MBO1080964.1"/>
    </source>
</evidence>
<name>A0ABS3KU06_9PROT</name>
<dbReference type="InterPro" id="IPR007486">
    <property type="entry name" value="YebE"/>
</dbReference>
<proteinExistence type="predicted"/>
<keyword evidence="3" id="KW-1185">Reference proteome</keyword>
<reference evidence="2 3" key="1">
    <citation type="submission" date="2020-09" db="EMBL/GenBank/DDBJ databases">
        <title>Roseomonas.</title>
        <authorList>
            <person name="Zhu W."/>
        </authorList>
    </citation>
    <scope>NUCLEOTIDE SEQUENCE [LARGE SCALE GENOMIC DNA]</scope>
    <source>
        <strain evidence="2 3">573</strain>
    </source>
</reference>
<feature type="region of interest" description="Disordered" evidence="1">
    <location>
        <begin position="35"/>
        <end position="54"/>
    </location>
</feature>
<organism evidence="2 3">
    <name type="scientific">Roseomonas haemaphysalidis</name>
    <dbReference type="NCBI Taxonomy" id="2768162"/>
    <lineage>
        <taxon>Bacteria</taxon>
        <taxon>Pseudomonadati</taxon>
        <taxon>Pseudomonadota</taxon>
        <taxon>Alphaproteobacteria</taxon>
        <taxon>Acetobacterales</taxon>
        <taxon>Roseomonadaceae</taxon>
        <taxon>Roseomonas</taxon>
    </lineage>
</organism>
<dbReference type="RefSeq" id="WP_207419135.1">
    <property type="nucleotide sequence ID" value="NZ_CP061177.1"/>
</dbReference>
<gene>
    <name evidence="2" type="ORF">IAI61_18125</name>
</gene>
<comment type="caution">
    <text evidence="2">The sequence shown here is derived from an EMBL/GenBank/DDBJ whole genome shotgun (WGS) entry which is preliminary data.</text>
</comment>